<sequence length="194" mass="22210">MMEWPGPQTEQTQTWEITADRDSWKPWKDRRVLPPVWAEVFGERFASKGEPQPPMQPMQPEQVFDWAAEGDAVDEEIVVEQGEPIDDLSDYWNKAIQGKPSIPKTPPPSEVAEPSVDIDVILKGIPSWTEKQLAQQLGKDKNKTLKSFADNEQQLLESLRIHQALLLEWENNADKNKKKAAKTYQELIGRHDQA</sequence>
<protein>
    <submittedName>
        <fullName evidence="2">Uncharacterized protein</fullName>
    </submittedName>
</protein>
<evidence type="ECO:0000313" key="3">
    <source>
        <dbReference type="Proteomes" id="UP001138768"/>
    </source>
</evidence>
<accession>A0A9X0W7Q6</accession>
<gene>
    <name evidence="2" type="ORF">CKO42_08645</name>
</gene>
<evidence type="ECO:0000256" key="1">
    <source>
        <dbReference type="SAM" id="MobiDB-lite"/>
    </source>
</evidence>
<feature type="region of interest" description="Disordered" evidence="1">
    <location>
        <begin position="1"/>
        <end position="22"/>
    </location>
</feature>
<organism evidence="2 3">
    <name type="scientific">Lamprobacter modestohalophilus</name>
    <dbReference type="NCBI Taxonomy" id="1064514"/>
    <lineage>
        <taxon>Bacteria</taxon>
        <taxon>Pseudomonadati</taxon>
        <taxon>Pseudomonadota</taxon>
        <taxon>Gammaproteobacteria</taxon>
        <taxon>Chromatiales</taxon>
        <taxon>Chromatiaceae</taxon>
        <taxon>Lamprobacter</taxon>
    </lineage>
</organism>
<comment type="caution">
    <text evidence="2">The sequence shown here is derived from an EMBL/GenBank/DDBJ whole genome shotgun (WGS) entry which is preliminary data.</text>
</comment>
<keyword evidence="3" id="KW-1185">Reference proteome</keyword>
<dbReference type="EMBL" id="NRRY01000010">
    <property type="protein sequence ID" value="MBK1618505.1"/>
    <property type="molecule type" value="Genomic_DNA"/>
</dbReference>
<dbReference type="AlphaFoldDB" id="A0A9X0W7Q6"/>
<reference evidence="2 3" key="1">
    <citation type="journal article" date="2020" name="Microorganisms">
        <title>Osmotic Adaptation and Compatible Solute Biosynthesis of Phototrophic Bacteria as Revealed from Genome Analyses.</title>
        <authorList>
            <person name="Imhoff J.F."/>
            <person name="Rahn T."/>
            <person name="Kunzel S."/>
            <person name="Keller A."/>
            <person name="Neulinger S.C."/>
        </authorList>
    </citation>
    <scope>NUCLEOTIDE SEQUENCE [LARGE SCALE GENOMIC DNA]</scope>
    <source>
        <strain evidence="2 3">DSM 25653</strain>
    </source>
</reference>
<dbReference type="Proteomes" id="UP001138768">
    <property type="component" value="Unassembled WGS sequence"/>
</dbReference>
<name>A0A9X0W7Q6_9GAMM</name>
<proteinExistence type="predicted"/>
<evidence type="ECO:0000313" key="2">
    <source>
        <dbReference type="EMBL" id="MBK1618505.1"/>
    </source>
</evidence>
<dbReference type="RefSeq" id="WP_200242171.1">
    <property type="nucleotide sequence ID" value="NZ_NRRY01000010.1"/>
</dbReference>